<dbReference type="RefSeq" id="WP_109744330.1">
    <property type="nucleotide sequence ID" value="NZ_QGGO01000023.1"/>
</dbReference>
<dbReference type="EMBL" id="QGGO01000023">
    <property type="protein sequence ID" value="PWK21621.1"/>
    <property type="molecule type" value="Genomic_DNA"/>
</dbReference>
<dbReference type="Pfam" id="PF12833">
    <property type="entry name" value="HTH_18"/>
    <property type="match status" value="1"/>
</dbReference>
<protein>
    <submittedName>
        <fullName evidence="5">AraC-like DNA-binding protein</fullName>
    </submittedName>
</protein>
<evidence type="ECO:0000313" key="6">
    <source>
        <dbReference type="Proteomes" id="UP000245489"/>
    </source>
</evidence>
<dbReference type="GO" id="GO:0003700">
    <property type="term" value="F:DNA-binding transcription factor activity"/>
    <property type="evidence" value="ECO:0007669"/>
    <property type="project" value="InterPro"/>
</dbReference>
<evidence type="ECO:0000256" key="3">
    <source>
        <dbReference type="ARBA" id="ARBA00023163"/>
    </source>
</evidence>
<dbReference type="SMART" id="SM00342">
    <property type="entry name" value="HTH_ARAC"/>
    <property type="match status" value="1"/>
</dbReference>
<dbReference type="Proteomes" id="UP000245489">
    <property type="component" value="Unassembled WGS sequence"/>
</dbReference>
<keyword evidence="6" id="KW-1185">Reference proteome</keyword>
<evidence type="ECO:0000313" key="5">
    <source>
        <dbReference type="EMBL" id="PWK21621.1"/>
    </source>
</evidence>
<name>A0A316DU73_9BACT</name>
<keyword evidence="3" id="KW-0804">Transcription</keyword>
<dbReference type="InterPro" id="IPR009057">
    <property type="entry name" value="Homeodomain-like_sf"/>
</dbReference>
<dbReference type="PROSITE" id="PS01124">
    <property type="entry name" value="HTH_ARAC_FAMILY_2"/>
    <property type="match status" value="1"/>
</dbReference>
<evidence type="ECO:0000259" key="4">
    <source>
        <dbReference type="PROSITE" id="PS01124"/>
    </source>
</evidence>
<dbReference type="Gene3D" id="1.10.10.60">
    <property type="entry name" value="Homeodomain-like"/>
    <property type="match status" value="1"/>
</dbReference>
<dbReference type="SUPFAM" id="SSF46689">
    <property type="entry name" value="Homeodomain-like"/>
    <property type="match status" value="1"/>
</dbReference>
<keyword evidence="1" id="KW-0805">Transcription regulation</keyword>
<dbReference type="OrthoDB" id="1007667at2"/>
<gene>
    <name evidence="5" type="ORF">LV89_03647</name>
</gene>
<sequence length="310" mass="35725">MLEGGNIPILDAIQLETNFFKESNNFTAFTTKIHSNFHINRVEDYMKIVSFPTQADIVPRRLSVYSFFFLTKGRSIKSKGLNSYDFGENTFFFLPAYQITTHQEICAGSEGYYCHFDMQLLNVDYKTKDLINEFTFLEFNANPTITVDEEAKSNILHLLDRLILEYKTGEKCRMNVLRMYLMTLFTEILPFANNDNPNTSNSAFLITEQYKKYLAEYIYDKQKVSDYAELLAISPNHLNKCVKNTLGKSAHDVLNEMLLLEAKFLLKQSNLNISEIACKIGRNEISSFGRFFKAQTGVSPSEYRMIGFNA</sequence>
<organism evidence="5 6">
    <name type="scientific">Arcicella aurantiaca</name>
    <dbReference type="NCBI Taxonomy" id="591202"/>
    <lineage>
        <taxon>Bacteria</taxon>
        <taxon>Pseudomonadati</taxon>
        <taxon>Bacteroidota</taxon>
        <taxon>Cytophagia</taxon>
        <taxon>Cytophagales</taxon>
        <taxon>Flectobacillaceae</taxon>
        <taxon>Arcicella</taxon>
    </lineage>
</organism>
<keyword evidence="2 5" id="KW-0238">DNA-binding</keyword>
<evidence type="ECO:0000256" key="1">
    <source>
        <dbReference type="ARBA" id="ARBA00023015"/>
    </source>
</evidence>
<comment type="caution">
    <text evidence="5">The sequence shown here is derived from an EMBL/GenBank/DDBJ whole genome shotgun (WGS) entry which is preliminary data.</text>
</comment>
<evidence type="ECO:0000256" key="2">
    <source>
        <dbReference type="ARBA" id="ARBA00023125"/>
    </source>
</evidence>
<dbReference type="PANTHER" id="PTHR43280">
    <property type="entry name" value="ARAC-FAMILY TRANSCRIPTIONAL REGULATOR"/>
    <property type="match status" value="1"/>
</dbReference>
<dbReference type="GO" id="GO:0043565">
    <property type="term" value="F:sequence-specific DNA binding"/>
    <property type="evidence" value="ECO:0007669"/>
    <property type="project" value="InterPro"/>
</dbReference>
<proteinExistence type="predicted"/>
<accession>A0A316DU73</accession>
<feature type="domain" description="HTH araC/xylS-type" evidence="4">
    <location>
        <begin position="208"/>
        <end position="306"/>
    </location>
</feature>
<reference evidence="5 6" key="1">
    <citation type="submission" date="2018-05" db="EMBL/GenBank/DDBJ databases">
        <title>Genomic Encyclopedia of Archaeal and Bacterial Type Strains, Phase II (KMG-II): from individual species to whole genera.</title>
        <authorList>
            <person name="Goeker M."/>
        </authorList>
    </citation>
    <scope>NUCLEOTIDE SEQUENCE [LARGE SCALE GENOMIC DNA]</scope>
    <source>
        <strain evidence="5 6">DSM 22214</strain>
    </source>
</reference>
<dbReference type="PANTHER" id="PTHR43280:SF32">
    <property type="entry name" value="TRANSCRIPTIONAL REGULATORY PROTEIN"/>
    <property type="match status" value="1"/>
</dbReference>
<dbReference type="InterPro" id="IPR018060">
    <property type="entry name" value="HTH_AraC"/>
</dbReference>
<dbReference type="AlphaFoldDB" id="A0A316DU73"/>